<protein>
    <submittedName>
        <fullName evidence="1">Uncharacterized protein</fullName>
    </submittedName>
</protein>
<keyword evidence="2" id="KW-1185">Reference proteome</keyword>
<reference evidence="1 2" key="1">
    <citation type="journal article" date="2006" name="Science">
        <title>The genome of black cottonwood, Populus trichocarpa (Torr. &amp; Gray).</title>
        <authorList>
            <person name="Tuskan G.A."/>
            <person name="Difazio S."/>
            <person name="Jansson S."/>
            <person name="Bohlmann J."/>
            <person name="Grigoriev I."/>
            <person name="Hellsten U."/>
            <person name="Putnam N."/>
            <person name="Ralph S."/>
            <person name="Rombauts S."/>
            <person name="Salamov A."/>
            <person name="Schein J."/>
            <person name="Sterck L."/>
            <person name="Aerts A."/>
            <person name="Bhalerao R.R."/>
            <person name="Bhalerao R.P."/>
            <person name="Blaudez D."/>
            <person name="Boerjan W."/>
            <person name="Brun A."/>
            <person name="Brunner A."/>
            <person name="Busov V."/>
            <person name="Campbell M."/>
            <person name="Carlson J."/>
            <person name="Chalot M."/>
            <person name="Chapman J."/>
            <person name="Chen G.L."/>
            <person name="Cooper D."/>
            <person name="Coutinho P.M."/>
            <person name="Couturier J."/>
            <person name="Covert S."/>
            <person name="Cronk Q."/>
            <person name="Cunningham R."/>
            <person name="Davis J."/>
            <person name="Degroeve S."/>
            <person name="Dejardin A."/>
            <person name="Depamphilis C."/>
            <person name="Detter J."/>
            <person name="Dirks B."/>
            <person name="Dubchak I."/>
            <person name="Duplessis S."/>
            <person name="Ehlting J."/>
            <person name="Ellis B."/>
            <person name="Gendler K."/>
            <person name="Goodstein D."/>
            <person name="Gribskov M."/>
            <person name="Grimwood J."/>
            <person name="Groover A."/>
            <person name="Gunter L."/>
            <person name="Hamberger B."/>
            <person name="Heinze B."/>
            <person name="Helariutta Y."/>
            <person name="Henrissat B."/>
            <person name="Holligan D."/>
            <person name="Holt R."/>
            <person name="Huang W."/>
            <person name="Islam-Faridi N."/>
            <person name="Jones S."/>
            <person name="Jones-Rhoades M."/>
            <person name="Jorgensen R."/>
            <person name="Joshi C."/>
            <person name="Kangasjarvi J."/>
            <person name="Karlsson J."/>
            <person name="Kelleher C."/>
            <person name="Kirkpatrick R."/>
            <person name="Kirst M."/>
            <person name="Kohler A."/>
            <person name="Kalluri U."/>
            <person name="Larimer F."/>
            <person name="Leebens-Mack J."/>
            <person name="Leple J.C."/>
            <person name="Locascio P."/>
            <person name="Lou Y."/>
            <person name="Lucas S."/>
            <person name="Martin F."/>
            <person name="Montanini B."/>
            <person name="Napoli C."/>
            <person name="Nelson D.R."/>
            <person name="Nelson C."/>
            <person name="Nieminen K."/>
            <person name="Nilsson O."/>
            <person name="Pereda V."/>
            <person name="Peter G."/>
            <person name="Philippe R."/>
            <person name="Pilate G."/>
            <person name="Poliakov A."/>
            <person name="Razumovskaya J."/>
            <person name="Richardson P."/>
            <person name="Rinaldi C."/>
            <person name="Ritland K."/>
            <person name="Rouze P."/>
            <person name="Ryaboy D."/>
            <person name="Schmutz J."/>
            <person name="Schrader J."/>
            <person name="Segerman B."/>
            <person name="Shin H."/>
            <person name="Siddiqui A."/>
            <person name="Sterky F."/>
            <person name="Terry A."/>
            <person name="Tsai C.J."/>
            <person name="Uberbacher E."/>
            <person name="Unneberg P."/>
            <person name="Vahala J."/>
            <person name="Wall K."/>
            <person name="Wessler S."/>
            <person name="Yang G."/>
            <person name="Yin T."/>
            <person name="Douglas C."/>
            <person name="Marra M."/>
            <person name="Sandberg G."/>
            <person name="Van de Peer Y."/>
            <person name="Rokhsar D."/>
        </authorList>
    </citation>
    <scope>NUCLEOTIDE SEQUENCE [LARGE SCALE GENOMIC DNA]</scope>
    <source>
        <strain evidence="2">cv. Nisqually</strain>
    </source>
</reference>
<evidence type="ECO:0000313" key="2">
    <source>
        <dbReference type="Proteomes" id="UP000006729"/>
    </source>
</evidence>
<dbReference type="EMBL" id="CM009294">
    <property type="protein sequence ID" value="KAI9395332.1"/>
    <property type="molecule type" value="Genomic_DNA"/>
</dbReference>
<name>A0ACC0T1E2_POPTR</name>
<proteinExistence type="predicted"/>
<gene>
    <name evidence="1" type="ORF">POPTR_005G218650v4</name>
</gene>
<evidence type="ECO:0000313" key="1">
    <source>
        <dbReference type="EMBL" id="KAI9395332.1"/>
    </source>
</evidence>
<comment type="caution">
    <text evidence="1">The sequence shown here is derived from an EMBL/GenBank/DDBJ whole genome shotgun (WGS) entry which is preliminary data.</text>
</comment>
<accession>A0ACC0T1E2</accession>
<sequence>MVDLWPGMEIGGEAVVAGCCGEERLLLWCSLEAGEERLLLWCSLEAGVDGERAGYVGCGQKLPLLEVGCRAICEGGAGEGRLCWVLPDEEGAAAAGERNS</sequence>
<organism evidence="1 2">
    <name type="scientific">Populus trichocarpa</name>
    <name type="common">Western balsam poplar</name>
    <name type="synonym">Populus balsamifera subsp. trichocarpa</name>
    <dbReference type="NCBI Taxonomy" id="3694"/>
    <lineage>
        <taxon>Eukaryota</taxon>
        <taxon>Viridiplantae</taxon>
        <taxon>Streptophyta</taxon>
        <taxon>Embryophyta</taxon>
        <taxon>Tracheophyta</taxon>
        <taxon>Spermatophyta</taxon>
        <taxon>Magnoliopsida</taxon>
        <taxon>eudicotyledons</taxon>
        <taxon>Gunneridae</taxon>
        <taxon>Pentapetalae</taxon>
        <taxon>rosids</taxon>
        <taxon>fabids</taxon>
        <taxon>Malpighiales</taxon>
        <taxon>Salicaceae</taxon>
        <taxon>Saliceae</taxon>
        <taxon>Populus</taxon>
    </lineage>
</organism>
<dbReference type="Proteomes" id="UP000006729">
    <property type="component" value="Chromosome 5"/>
</dbReference>